<evidence type="ECO:0000313" key="4">
    <source>
        <dbReference type="EMBL" id="MCL1126287.1"/>
    </source>
</evidence>
<dbReference type="InterPro" id="IPR036291">
    <property type="entry name" value="NAD(P)-bd_dom_sf"/>
</dbReference>
<dbReference type="Pfam" id="PF08338">
    <property type="entry name" value="DUF1731"/>
    <property type="match status" value="1"/>
</dbReference>
<dbReference type="NCBIfam" id="TIGR01777">
    <property type="entry name" value="yfcH"/>
    <property type="match status" value="1"/>
</dbReference>
<accession>A0ABT0LF03</accession>
<dbReference type="EMBL" id="JAKIKS010000081">
    <property type="protein sequence ID" value="MCL1126287.1"/>
    <property type="molecule type" value="Genomic_DNA"/>
</dbReference>
<dbReference type="Gene3D" id="3.40.50.720">
    <property type="entry name" value="NAD(P)-binding Rossmann-like Domain"/>
    <property type="match status" value="1"/>
</dbReference>
<dbReference type="Proteomes" id="UP001203423">
    <property type="component" value="Unassembled WGS sequence"/>
</dbReference>
<dbReference type="RefSeq" id="WP_248941677.1">
    <property type="nucleotide sequence ID" value="NZ_JAKIKS010000081.1"/>
</dbReference>
<reference evidence="4 5" key="1">
    <citation type="submission" date="2022-01" db="EMBL/GenBank/DDBJ databases">
        <title>Whole genome-based taxonomy of the Shewanellaceae.</title>
        <authorList>
            <person name="Martin-Rodriguez A.J."/>
        </authorList>
    </citation>
    <scope>NUCLEOTIDE SEQUENCE [LARGE SCALE GENOMIC DNA]</scope>
    <source>
        <strain evidence="4 5">DSM 17177</strain>
    </source>
</reference>
<evidence type="ECO:0000313" key="5">
    <source>
        <dbReference type="Proteomes" id="UP001203423"/>
    </source>
</evidence>
<dbReference type="Pfam" id="PF01370">
    <property type="entry name" value="Epimerase"/>
    <property type="match status" value="1"/>
</dbReference>
<dbReference type="CDD" id="cd05242">
    <property type="entry name" value="SDR_a8"/>
    <property type="match status" value="1"/>
</dbReference>
<gene>
    <name evidence="4" type="ORF">L2764_17820</name>
</gene>
<dbReference type="PANTHER" id="PTHR11092">
    <property type="entry name" value="SUGAR NUCLEOTIDE EPIMERASE RELATED"/>
    <property type="match status" value="1"/>
</dbReference>
<evidence type="ECO:0000256" key="1">
    <source>
        <dbReference type="ARBA" id="ARBA00009353"/>
    </source>
</evidence>
<sequence>MNILITGATGFIGTQLVHALENEHTLTLVSRHPGKAAKKLGVAHTYLNDLASLEHLNEIDIVINLAGEPIANKRWSHQQKDRICQSRWQLTQHIATLIKQSAIPPQKLINASAIGFYGMHAEQALDEDFLPPKKSAIEFPHIVCKEWEKTANDCRSIQTQVIILRIGLVLGRYGGALSKMLPAFKLGLGGPIGDGKQGVSWIHQTDLINLILLMIKQTHCQGVFNATAPHPVNQAEFAKTLAHTLHRPAFLPVPTLILKLALGEMSQLLTQGQFVLPTRTLTTGFQFQYPYLNAAFHQLLQSPNSA</sequence>
<organism evidence="4 5">
    <name type="scientific">Shewanella surugensis</name>
    <dbReference type="NCBI Taxonomy" id="212020"/>
    <lineage>
        <taxon>Bacteria</taxon>
        <taxon>Pseudomonadati</taxon>
        <taxon>Pseudomonadota</taxon>
        <taxon>Gammaproteobacteria</taxon>
        <taxon>Alteromonadales</taxon>
        <taxon>Shewanellaceae</taxon>
        <taxon>Shewanella</taxon>
    </lineage>
</organism>
<keyword evidence="5" id="KW-1185">Reference proteome</keyword>
<proteinExistence type="inferred from homology"/>
<dbReference type="PANTHER" id="PTHR11092:SF0">
    <property type="entry name" value="EPIMERASE FAMILY PROTEIN SDR39U1"/>
    <property type="match status" value="1"/>
</dbReference>
<feature type="domain" description="DUF1731" evidence="3">
    <location>
        <begin position="253"/>
        <end position="299"/>
    </location>
</feature>
<comment type="similarity">
    <text evidence="1">Belongs to the NAD(P)-dependent epimerase/dehydratase family. SDR39U1 subfamily.</text>
</comment>
<dbReference type="InterPro" id="IPR013549">
    <property type="entry name" value="DUF1731"/>
</dbReference>
<protein>
    <submittedName>
        <fullName evidence="4">TIGR01777 family oxidoreductase</fullName>
    </submittedName>
</protein>
<evidence type="ECO:0000259" key="2">
    <source>
        <dbReference type="Pfam" id="PF01370"/>
    </source>
</evidence>
<dbReference type="InterPro" id="IPR010099">
    <property type="entry name" value="SDR39U1"/>
</dbReference>
<name>A0ABT0LF03_9GAMM</name>
<dbReference type="SUPFAM" id="SSF51735">
    <property type="entry name" value="NAD(P)-binding Rossmann-fold domains"/>
    <property type="match status" value="1"/>
</dbReference>
<feature type="domain" description="NAD-dependent epimerase/dehydratase" evidence="2">
    <location>
        <begin position="3"/>
        <end position="225"/>
    </location>
</feature>
<dbReference type="InterPro" id="IPR001509">
    <property type="entry name" value="Epimerase_deHydtase"/>
</dbReference>
<comment type="caution">
    <text evidence="4">The sequence shown here is derived from an EMBL/GenBank/DDBJ whole genome shotgun (WGS) entry which is preliminary data.</text>
</comment>
<evidence type="ECO:0000259" key="3">
    <source>
        <dbReference type="Pfam" id="PF08338"/>
    </source>
</evidence>